<dbReference type="Proteomes" id="UP001490365">
    <property type="component" value="Unassembled WGS sequence"/>
</dbReference>
<dbReference type="InterPro" id="IPR036380">
    <property type="entry name" value="Isochorismatase-like_sf"/>
</dbReference>
<proteinExistence type="predicted"/>
<dbReference type="RefSeq" id="WP_351959550.1">
    <property type="nucleotide sequence ID" value="NZ_JBEOZM010000014.1"/>
</dbReference>
<evidence type="ECO:0000259" key="2">
    <source>
        <dbReference type="Pfam" id="PF00857"/>
    </source>
</evidence>
<evidence type="ECO:0000313" key="3">
    <source>
        <dbReference type="EMBL" id="MER6271149.1"/>
    </source>
</evidence>
<reference evidence="3 4" key="1">
    <citation type="submission" date="2024-06" db="EMBL/GenBank/DDBJ databases">
        <title>The Natural Products Discovery Center: Release of the First 8490 Sequenced Strains for Exploring Actinobacteria Biosynthetic Diversity.</title>
        <authorList>
            <person name="Kalkreuter E."/>
            <person name="Kautsar S.A."/>
            <person name="Yang D."/>
            <person name="Bader C.D."/>
            <person name="Teijaro C.N."/>
            <person name="Fluegel L."/>
            <person name="Davis C.M."/>
            <person name="Simpson J.R."/>
            <person name="Lauterbach L."/>
            <person name="Steele A.D."/>
            <person name="Gui C."/>
            <person name="Meng S."/>
            <person name="Li G."/>
            <person name="Viehrig K."/>
            <person name="Ye F."/>
            <person name="Su P."/>
            <person name="Kiefer A.F."/>
            <person name="Nichols A."/>
            <person name="Cepeda A.J."/>
            <person name="Yan W."/>
            <person name="Fan B."/>
            <person name="Jiang Y."/>
            <person name="Adhikari A."/>
            <person name="Zheng C.-J."/>
            <person name="Schuster L."/>
            <person name="Cowan T.M."/>
            <person name="Smanski M.J."/>
            <person name="Chevrette M.G."/>
            <person name="De Carvalho L.P.S."/>
            <person name="Shen B."/>
        </authorList>
    </citation>
    <scope>NUCLEOTIDE SEQUENCE [LARGE SCALE GENOMIC DNA]</scope>
    <source>
        <strain evidence="3 4">NPDC001694</strain>
    </source>
</reference>
<dbReference type="SUPFAM" id="SSF52499">
    <property type="entry name" value="Isochorismatase-like hydrolases"/>
    <property type="match status" value="1"/>
</dbReference>
<dbReference type="PRINTS" id="PR01398">
    <property type="entry name" value="ISCHRISMTASE"/>
</dbReference>
<dbReference type="Pfam" id="PF00857">
    <property type="entry name" value="Isochorismatase"/>
    <property type="match status" value="1"/>
</dbReference>
<organism evidence="3 4">
    <name type="scientific">Streptomyces sp. 900105755</name>
    <dbReference type="NCBI Taxonomy" id="3154389"/>
    <lineage>
        <taxon>Bacteria</taxon>
        <taxon>Bacillati</taxon>
        <taxon>Actinomycetota</taxon>
        <taxon>Actinomycetes</taxon>
        <taxon>Kitasatosporales</taxon>
        <taxon>Streptomycetaceae</taxon>
        <taxon>Streptomyces</taxon>
    </lineage>
</organism>
<dbReference type="PIRSF" id="PIRSF001111">
    <property type="entry name" value="Isochorismatase"/>
    <property type="match status" value="1"/>
</dbReference>
<comment type="caution">
    <text evidence="3">The sequence shown here is derived from an EMBL/GenBank/DDBJ whole genome shotgun (WGS) entry which is preliminary data.</text>
</comment>
<sequence>MAGLPPIASYPLPTAKHLPDNIAPWTPHPDRAVLLVHDMQRYFLQALPDPLRSELVHNAAALRKRATALGVPVAYTAQPGRMTDEQRGLLKDFWGPGMRTDPDDREVVAELAPTEDDWVFTKWRYSAFFRSDLLERVRAAGRDQLVLCGVYAHVGVLATALEAFTNDIQTFLAADALGDFSEAHHRMALDYAAQRCAVVLPSAEVFI</sequence>
<dbReference type="EMBL" id="JBEOZM010000014">
    <property type="protein sequence ID" value="MER6271149.1"/>
    <property type="molecule type" value="Genomic_DNA"/>
</dbReference>
<dbReference type="InterPro" id="IPR016291">
    <property type="entry name" value="Isochorismatase"/>
</dbReference>
<protein>
    <submittedName>
        <fullName evidence="3">Isochorismatase family protein</fullName>
    </submittedName>
</protein>
<dbReference type="PANTHER" id="PTHR43540">
    <property type="entry name" value="PEROXYUREIDOACRYLATE/UREIDOACRYLATE AMIDOHYDROLASE-RELATED"/>
    <property type="match status" value="1"/>
</dbReference>
<keyword evidence="1" id="KW-0378">Hydrolase</keyword>
<evidence type="ECO:0000256" key="1">
    <source>
        <dbReference type="ARBA" id="ARBA00022801"/>
    </source>
</evidence>
<accession>A0ABV1TM86</accession>
<keyword evidence="4" id="KW-1185">Reference proteome</keyword>
<dbReference type="InterPro" id="IPR000868">
    <property type="entry name" value="Isochorismatase-like_dom"/>
</dbReference>
<evidence type="ECO:0000313" key="4">
    <source>
        <dbReference type="Proteomes" id="UP001490365"/>
    </source>
</evidence>
<name>A0ABV1TM86_9ACTN</name>
<gene>
    <name evidence="3" type="ORF">ABT211_28215</name>
</gene>
<feature type="domain" description="Isochorismatase-like" evidence="2">
    <location>
        <begin position="33"/>
        <end position="203"/>
    </location>
</feature>
<dbReference type="Gene3D" id="3.40.50.850">
    <property type="entry name" value="Isochorismatase-like"/>
    <property type="match status" value="1"/>
</dbReference>
<dbReference type="PANTHER" id="PTHR43540:SF3">
    <property type="entry name" value="ENTEROBACTIN SYNTHASE COMPONENT B"/>
    <property type="match status" value="1"/>
</dbReference>
<dbReference type="InterPro" id="IPR050272">
    <property type="entry name" value="Isochorismatase-like_hydrls"/>
</dbReference>